<dbReference type="FunFam" id="1.10.10.10:FF:000001">
    <property type="entry name" value="LysR family transcriptional regulator"/>
    <property type="match status" value="1"/>
</dbReference>
<dbReference type="Gene3D" id="1.10.10.10">
    <property type="entry name" value="Winged helix-like DNA-binding domain superfamily/Winged helix DNA-binding domain"/>
    <property type="match status" value="1"/>
</dbReference>
<dbReference type="InterPro" id="IPR036388">
    <property type="entry name" value="WH-like_DNA-bd_sf"/>
</dbReference>
<evidence type="ECO:0000256" key="1">
    <source>
        <dbReference type="ARBA" id="ARBA00009437"/>
    </source>
</evidence>
<keyword evidence="7" id="KW-1185">Reference proteome</keyword>
<sequence>MDFRTLETFVWIARLGSFRAAAERVYTTQPSVSSRIANLESELGVRLFDRRGRQVSLTAKGRELLDYAERLISLRGDMLQAVANRDAIRGSIRLGVAETIVYTWLPRLIERLNVAYPAVNIELDVDISVHLAEKIMSHELDLAFLMGTVNQPDVANLPLCRYPLSWVASPRLDIPDEPVPLAALSRWPIITYPRLSKPHADIRGMLEQSGERVRIHASSSLATIIRMTVDGIGVSALPTQILEQEIASGNLRVFQVAAPDLSLDFSVSYGINPESQVARAIAELALDSVPR</sequence>
<dbReference type="RefSeq" id="WP_253473775.1">
    <property type="nucleotide sequence ID" value="NZ_JALJXV010000001.1"/>
</dbReference>
<organism evidence="6 7">
    <name type="scientific">Natronocella acetinitrilica</name>
    <dbReference type="NCBI Taxonomy" id="414046"/>
    <lineage>
        <taxon>Bacteria</taxon>
        <taxon>Pseudomonadati</taxon>
        <taxon>Pseudomonadota</taxon>
        <taxon>Gammaproteobacteria</taxon>
        <taxon>Chromatiales</taxon>
        <taxon>Ectothiorhodospiraceae</taxon>
        <taxon>Natronocella</taxon>
    </lineage>
</organism>
<keyword evidence="2" id="KW-0805">Transcription regulation</keyword>
<accession>A0AAE3KET3</accession>
<evidence type="ECO:0000256" key="3">
    <source>
        <dbReference type="ARBA" id="ARBA00023125"/>
    </source>
</evidence>
<evidence type="ECO:0000256" key="4">
    <source>
        <dbReference type="ARBA" id="ARBA00023163"/>
    </source>
</evidence>
<dbReference type="InterPro" id="IPR005119">
    <property type="entry name" value="LysR_subst-bd"/>
</dbReference>
<dbReference type="EMBL" id="JALJXV010000001">
    <property type="protein sequence ID" value="MCP1673432.1"/>
    <property type="molecule type" value="Genomic_DNA"/>
</dbReference>
<comment type="similarity">
    <text evidence="1">Belongs to the LysR transcriptional regulatory family.</text>
</comment>
<comment type="caution">
    <text evidence="6">The sequence shown here is derived from an EMBL/GenBank/DDBJ whole genome shotgun (WGS) entry which is preliminary data.</text>
</comment>
<dbReference type="SUPFAM" id="SSF46785">
    <property type="entry name" value="Winged helix' DNA-binding domain"/>
    <property type="match status" value="1"/>
</dbReference>
<dbReference type="GO" id="GO:0003700">
    <property type="term" value="F:DNA-binding transcription factor activity"/>
    <property type="evidence" value="ECO:0007669"/>
    <property type="project" value="InterPro"/>
</dbReference>
<dbReference type="AlphaFoldDB" id="A0AAE3KET3"/>
<proteinExistence type="inferred from homology"/>
<evidence type="ECO:0000313" key="7">
    <source>
        <dbReference type="Proteomes" id="UP001205843"/>
    </source>
</evidence>
<reference evidence="6" key="1">
    <citation type="submission" date="2022-03" db="EMBL/GenBank/DDBJ databases">
        <title>Genomic Encyclopedia of Type Strains, Phase III (KMG-III): the genomes of soil and plant-associated and newly described type strains.</title>
        <authorList>
            <person name="Whitman W."/>
        </authorList>
    </citation>
    <scope>NUCLEOTIDE SEQUENCE</scope>
    <source>
        <strain evidence="6">ANL 6-2</strain>
    </source>
</reference>
<keyword evidence="4" id="KW-0804">Transcription</keyword>
<dbReference type="PROSITE" id="PS50931">
    <property type="entry name" value="HTH_LYSR"/>
    <property type="match status" value="1"/>
</dbReference>
<dbReference type="Pfam" id="PF00126">
    <property type="entry name" value="HTH_1"/>
    <property type="match status" value="1"/>
</dbReference>
<dbReference type="InterPro" id="IPR036390">
    <property type="entry name" value="WH_DNA-bd_sf"/>
</dbReference>
<name>A0AAE3KET3_9GAMM</name>
<dbReference type="PRINTS" id="PR00039">
    <property type="entry name" value="HTHLYSR"/>
</dbReference>
<feature type="domain" description="HTH lysR-type" evidence="5">
    <location>
        <begin position="1"/>
        <end position="58"/>
    </location>
</feature>
<evidence type="ECO:0000313" key="6">
    <source>
        <dbReference type="EMBL" id="MCP1673432.1"/>
    </source>
</evidence>
<evidence type="ECO:0000256" key="2">
    <source>
        <dbReference type="ARBA" id="ARBA00023015"/>
    </source>
</evidence>
<keyword evidence="3 6" id="KW-0238">DNA-binding</keyword>
<dbReference type="Pfam" id="PF03466">
    <property type="entry name" value="LysR_substrate"/>
    <property type="match status" value="1"/>
</dbReference>
<protein>
    <submittedName>
        <fullName evidence="6">DNA-binding transcriptional LysR family regulator</fullName>
    </submittedName>
</protein>
<gene>
    <name evidence="6" type="ORF">J2T57_000524</name>
</gene>
<dbReference type="SUPFAM" id="SSF53850">
    <property type="entry name" value="Periplasmic binding protein-like II"/>
    <property type="match status" value="1"/>
</dbReference>
<dbReference type="Gene3D" id="3.40.190.10">
    <property type="entry name" value="Periplasmic binding protein-like II"/>
    <property type="match status" value="2"/>
</dbReference>
<dbReference type="Proteomes" id="UP001205843">
    <property type="component" value="Unassembled WGS sequence"/>
</dbReference>
<dbReference type="InterPro" id="IPR000847">
    <property type="entry name" value="LysR_HTH_N"/>
</dbReference>
<dbReference type="PANTHER" id="PTHR30126:SF77">
    <property type="entry name" value="TRANSCRIPTIONAL REGULATORY PROTEIN"/>
    <property type="match status" value="1"/>
</dbReference>
<dbReference type="CDD" id="cd05466">
    <property type="entry name" value="PBP2_LTTR_substrate"/>
    <property type="match status" value="1"/>
</dbReference>
<dbReference type="PANTHER" id="PTHR30126">
    <property type="entry name" value="HTH-TYPE TRANSCRIPTIONAL REGULATOR"/>
    <property type="match status" value="1"/>
</dbReference>
<evidence type="ECO:0000259" key="5">
    <source>
        <dbReference type="PROSITE" id="PS50931"/>
    </source>
</evidence>
<dbReference type="GO" id="GO:0000976">
    <property type="term" value="F:transcription cis-regulatory region binding"/>
    <property type="evidence" value="ECO:0007669"/>
    <property type="project" value="TreeGrafter"/>
</dbReference>